<evidence type="ECO:0000313" key="4">
    <source>
        <dbReference type="Proteomes" id="UP001139104"/>
    </source>
</evidence>
<proteinExistence type="predicted"/>
<evidence type="ECO:0000256" key="1">
    <source>
        <dbReference type="SAM" id="MobiDB-lite"/>
    </source>
</evidence>
<feature type="region of interest" description="Disordered" evidence="1">
    <location>
        <begin position="23"/>
        <end position="48"/>
    </location>
</feature>
<gene>
    <name evidence="3" type="ORF">K2U94_10850</name>
</gene>
<dbReference type="RefSeq" id="WP_243067224.1">
    <property type="nucleotide sequence ID" value="NZ_JAIVFK010000028.1"/>
</dbReference>
<dbReference type="NCBIfam" id="NF038122">
    <property type="entry name" value="metallo_LGF"/>
    <property type="match status" value="1"/>
</dbReference>
<comment type="caution">
    <text evidence="3">The sequence shown here is derived from an EMBL/GenBank/DDBJ whole genome shotgun (WGS) entry which is preliminary data.</text>
</comment>
<keyword evidence="3" id="KW-0482">Metalloprotease</keyword>
<organism evidence="3 4">
    <name type="scientific">Candidatus Rhodoblastus alkanivorans</name>
    <dbReference type="NCBI Taxonomy" id="2954117"/>
    <lineage>
        <taxon>Bacteria</taxon>
        <taxon>Pseudomonadati</taxon>
        <taxon>Pseudomonadota</taxon>
        <taxon>Alphaproteobacteria</taxon>
        <taxon>Hyphomicrobiales</taxon>
        <taxon>Rhodoblastaceae</taxon>
        <taxon>Rhodoblastus</taxon>
    </lineage>
</organism>
<dbReference type="InterPro" id="IPR013783">
    <property type="entry name" value="Ig-like_fold"/>
</dbReference>
<dbReference type="Gene3D" id="2.60.40.10">
    <property type="entry name" value="Immunoglobulins"/>
    <property type="match status" value="1"/>
</dbReference>
<protein>
    <submittedName>
        <fullName evidence="3">NF038122 family metalloprotease</fullName>
    </submittedName>
</protein>
<dbReference type="InterPro" id="IPR011635">
    <property type="entry name" value="CARDB"/>
</dbReference>
<name>A0ABS9Z6N6_9HYPH</name>
<evidence type="ECO:0000313" key="3">
    <source>
        <dbReference type="EMBL" id="MCI4683262.1"/>
    </source>
</evidence>
<sequence length="1663" mass="165945">MGADVKSAAVRVGGAIVDTSNALSGSAPKPSGGQLSAGAVGAASGSSQAPSAPAASSGSVAHLVINAIYDAAALAAPASFRDGIQAAINILEAAIIDPITLNIAVDYGTFGGQALPSQSTSEGNIGFSGNSSDISGYTDPNASGVGVAESYTNLKGLLTASEASTADVSSVASLPSNTSTTDGALLAGTNFTIGTAEAKALGVINANSNIIDGQIGMGSGFTGDTLIAGALHEITHAMGRIAGYALDLFRYSAPGSHVIGSGGSTSNPAPASYFSIDGGNTDLADFGRTSDPGDFLNASGQGPAGEVSSSTLTPNDPFNEVVGIPPGASTDPSQFLTSVDLTVLDVLGFRRASELGAGASVSLGSSSLFAGGSGQISFSVTNNGAGSSYASTAGIYITPNATLTAADISSGVAILIGTISVGLVGYGETKNYTGNFTLPSSVLPGNYHAGVVVDYNNQLIDANLSNNISGTAALTVAPPAFVFTGAFGNDWNGDAKVLDANGNITAQNFNWNSPSGPLDGRLYASDPLPTTADNVQIAAAGSSTGFQVVINGNDEYGNADAAGTLSIDNGSSVTINGGSLTVGSKVANNGVINVKSAPLYVNGSIVNDNQIIVTSGENGNGLYLTGTVTLSGMGTITLVGQGAYGAYLTGTGNGTATLENNGTIQGGGNIVASGLGAYTPGAAMILHNHGIIDGSDGANQLLISTYTTAAGALTNSGTIEDTSTAGTTILSTMVSQTSSGAIGAYGAGSVVTLAGVDLQGGFIDGSGGGYVQTGNYFGNGGGIGDTLDGRSAANGGTGAITITANGIFVIQPPSDETALGTITNEGKLEVYAVLHAGAGDLTLNGGGQVTLTDEISGWSATSASTLHNIDNTISGFGTIGSGGVFGDSWKLVLDNQSAGKIDANGVASDGSQDLTLDAVSVSNAGVLESTSGYVDSSGNLHDGLYIGQYNGVKTAVDQTSTGVIKATGANANVHLQNAIVAGGTLATTNGGVIVVDGNGATLDGGSSAGAVVTLGALQVTGADLTLKGSIVNRATITIAGPAIHIGLGDVTLSGGGVIDMAASGYNSNAIMGSDPTTVTTLHNIDNKISGQGTIGVGRPYDSSTNRLILDNQQAGVIDATSATNWLTINTGLAVTNNGLFEANGGTLNVSDAVIGSGSAVVAGGGTLAFAAAFGENVAFQGVNAGTLKIAQAYSGTISSFAAGDTVDLTALGFSSSYETVWTATVAGGTLKIIDTAQANTVVAKLNLVGSFAGESFTLAGDGGSGTDIGVAAAPWANVAVGDVLAANVPGQSYSAYEILHQAGTYAGTDYFYTGITGKAYDAYANDYSASGAFVGSKVFYPGGTGKNYAYEEVDCDGGGNLSRVAFTGVMGRPYSSYEYDYVGGIFAGAKYDVTSVPSGASYSSYELDFNSAGALAGEKFFVTNVVGQPYAAEELDFDKNGKLSKVILSGVQNQAYSSLEYDYNAGTYEGYKAFYTAIKGQSFTNEEVDVSSGGQIQKAIFSGITSMPYSSIEQDYSAGKIADVIYNFTSVSGQNYSAYHVEETAGGAGLQETFDLNSGGHTILALASRQTLTSLGDDKMTGDGATTFVFDAIYGADLITNFNSADTISLPTAEFADFNTMMKNAQNSGANTIITAADHDTLTLKNMTMMTLAGMSGNFAFHA</sequence>
<reference evidence="3" key="1">
    <citation type="journal article" date="2022" name="ISME J.">
        <title>Identification of active gaseous-alkane degraders at natural gas seeps.</title>
        <authorList>
            <person name="Farhan Ul Haque M."/>
            <person name="Hernandez M."/>
            <person name="Crombie A.T."/>
            <person name="Murrell J.C."/>
        </authorList>
    </citation>
    <scope>NUCLEOTIDE SEQUENCE</scope>
    <source>
        <strain evidence="3">PC2</strain>
    </source>
</reference>
<dbReference type="EMBL" id="JAIVFP010000001">
    <property type="protein sequence ID" value="MCI4683262.1"/>
    <property type="molecule type" value="Genomic_DNA"/>
</dbReference>
<feature type="compositionally biased region" description="Low complexity" evidence="1">
    <location>
        <begin position="31"/>
        <end position="48"/>
    </location>
</feature>
<feature type="domain" description="CARDB" evidence="2">
    <location>
        <begin position="362"/>
        <end position="468"/>
    </location>
</feature>
<keyword evidence="3" id="KW-0378">Hydrolase</keyword>
<keyword evidence="3" id="KW-0645">Protease</keyword>
<dbReference type="Pfam" id="PF07705">
    <property type="entry name" value="CARDB"/>
    <property type="match status" value="1"/>
</dbReference>
<dbReference type="GO" id="GO:0008237">
    <property type="term" value="F:metallopeptidase activity"/>
    <property type="evidence" value="ECO:0007669"/>
    <property type="project" value="UniProtKB-KW"/>
</dbReference>
<accession>A0ABS9Z6N6</accession>
<dbReference type="Proteomes" id="UP001139104">
    <property type="component" value="Unassembled WGS sequence"/>
</dbReference>
<keyword evidence="4" id="KW-1185">Reference proteome</keyword>
<evidence type="ECO:0000259" key="2">
    <source>
        <dbReference type="Pfam" id="PF07705"/>
    </source>
</evidence>